<reference evidence="9 10" key="1">
    <citation type="submission" date="2018-04" db="EMBL/GenBank/DDBJ databases">
        <title>Genome of Nocardioides gansuensis WSJ-1.</title>
        <authorList>
            <person name="Wu S."/>
            <person name="Wang G."/>
        </authorList>
    </citation>
    <scope>NUCLEOTIDE SEQUENCE [LARGE SCALE GENOMIC DNA]</scope>
    <source>
        <strain evidence="9 10">WSJ-1</strain>
    </source>
</reference>
<keyword evidence="3 7" id="KW-0812">Transmembrane</keyword>
<dbReference type="Proteomes" id="UP000246018">
    <property type="component" value="Unassembled WGS sequence"/>
</dbReference>
<evidence type="ECO:0000256" key="3">
    <source>
        <dbReference type="ARBA" id="ARBA00022692"/>
    </source>
</evidence>
<dbReference type="InterPro" id="IPR027379">
    <property type="entry name" value="CLS_N"/>
</dbReference>
<feature type="compositionally biased region" description="Pro residues" evidence="6">
    <location>
        <begin position="115"/>
        <end position="124"/>
    </location>
</feature>
<dbReference type="GO" id="GO:0005886">
    <property type="term" value="C:plasma membrane"/>
    <property type="evidence" value="ECO:0007669"/>
    <property type="project" value="UniProtKB-SubCell"/>
</dbReference>
<evidence type="ECO:0000256" key="5">
    <source>
        <dbReference type="ARBA" id="ARBA00023136"/>
    </source>
</evidence>
<proteinExistence type="predicted"/>
<keyword evidence="4 7" id="KW-1133">Transmembrane helix</keyword>
<evidence type="ECO:0000259" key="8">
    <source>
        <dbReference type="Pfam" id="PF13396"/>
    </source>
</evidence>
<feature type="compositionally biased region" description="Basic and acidic residues" evidence="6">
    <location>
        <begin position="83"/>
        <end position="113"/>
    </location>
</feature>
<dbReference type="OrthoDB" id="3298527at2"/>
<evidence type="ECO:0000313" key="10">
    <source>
        <dbReference type="Proteomes" id="UP000246018"/>
    </source>
</evidence>
<accession>A0A2T8FGL2</accession>
<evidence type="ECO:0000256" key="1">
    <source>
        <dbReference type="ARBA" id="ARBA00004651"/>
    </source>
</evidence>
<protein>
    <recommendedName>
        <fullName evidence="8">Cardiolipin synthase N-terminal domain-containing protein</fullName>
    </recommendedName>
</protein>
<gene>
    <name evidence="9" type="ORF">DDE18_01025</name>
</gene>
<keyword evidence="2" id="KW-1003">Cell membrane</keyword>
<comment type="caution">
    <text evidence="9">The sequence shown here is derived from an EMBL/GenBank/DDBJ whole genome shotgun (WGS) entry which is preliminary data.</text>
</comment>
<dbReference type="AlphaFoldDB" id="A0A2T8FGL2"/>
<dbReference type="EMBL" id="QDGZ01000001">
    <property type="protein sequence ID" value="PVG84830.1"/>
    <property type="molecule type" value="Genomic_DNA"/>
</dbReference>
<feature type="transmembrane region" description="Helical" evidence="7">
    <location>
        <begin position="29"/>
        <end position="50"/>
    </location>
</feature>
<comment type="subcellular location">
    <subcellularLocation>
        <location evidence="1">Cell membrane</location>
        <topology evidence="1">Multi-pass membrane protein</topology>
    </subcellularLocation>
</comment>
<dbReference type="Pfam" id="PF13396">
    <property type="entry name" value="PLDc_N"/>
    <property type="match status" value="1"/>
</dbReference>
<organism evidence="9 10">
    <name type="scientific">Nocardioides gansuensis</name>
    <dbReference type="NCBI Taxonomy" id="2138300"/>
    <lineage>
        <taxon>Bacteria</taxon>
        <taxon>Bacillati</taxon>
        <taxon>Actinomycetota</taxon>
        <taxon>Actinomycetes</taxon>
        <taxon>Propionibacteriales</taxon>
        <taxon>Nocardioidaceae</taxon>
        <taxon>Nocardioides</taxon>
    </lineage>
</organism>
<feature type="region of interest" description="Disordered" evidence="6">
    <location>
        <begin position="59"/>
        <end position="124"/>
    </location>
</feature>
<feature type="domain" description="Cardiolipin synthase N-terminal" evidence="8">
    <location>
        <begin position="7"/>
        <end position="52"/>
    </location>
</feature>
<evidence type="ECO:0000313" key="9">
    <source>
        <dbReference type="EMBL" id="PVG84830.1"/>
    </source>
</evidence>
<evidence type="ECO:0000256" key="2">
    <source>
        <dbReference type="ARBA" id="ARBA00022475"/>
    </source>
</evidence>
<keyword evidence="5 7" id="KW-0472">Membrane</keyword>
<evidence type="ECO:0000256" key="4">
    <source>
        <dbReference type="ARBA" id="ARBA00022989"/>
    </source>
</evidence>
<evidence type="ECO:0000256" key="6">
    <source>
        <dbReference type="SAM" id="MobiDB-lite"/>
    </source>
</evidence>
<evidence type="ECO:0000256" key="7">
    <source>
        <dbReference type="SAM" id="Phobius"/>
    </source>
</evidence>
<keyword evidence="10" id="KW-1185">Reference proteome</keyword>
<sequence>MSVVSLVLTVVAMVQILSTEEKHIRNLPRIAWLLLVLFVPLAGSLAWFFAGRPPAAGRVARSQGAGSQFPEYDRPGRAAAANPEKDAEFLRRVRARAEEQRRRYEEQKRREQQEPPEPGSPPAV</sequence>
<name>A0A2T8FGL2_9ACTN</name>